<dbReference type="CDD" id="cd00560">
    <property type="entry name" value="PanC"/>
    <property type="match status" value="1"/>
</dbReference>
<evidence type="ECO:0000256" key="4">
    <source>
        <dbReference type="ARBA" id="ARBA00022655"/>
    </source>
</evidence>
<dbReference type="GO" id="GO:0005829">
    <property type="term" value="C:cytosol"/>
    <property type="evidence" value="ECO:0007669"/>
    <property type="project" value="TreeGrafter"/>
</dbReference>
<dbReference type="AlphaFoldDB" id="A0AAV4LJV8"/>
<dbReference type="EMBL" id="BOQE01000001">
    <property type="protein sequence ID" value="GIM48149.1"/>
    <property type="molecule type" value="Genomic_DNA"/>
</dbReference>
<protein>
    <recommendedName>
        <fullName evidence="8">Pantothenate synthetase</fullName>
        <shortName evidence="8">PS</shortName>
        <ecNumber evidence="8">6.3.2.1</ecNumber>
    </recommendedName>
    <alternativeName>
        <fullName evidence="8">Pantoate--beta-alanine ligase</fullName>
    </alternativeName>
    <alternativeName>
        <fullName evidence="8">Pantoate-activating enzyme</fullName>
    </alternativeName>
</protein>
<evidence type="ECO:0000256" key="7">
    <source>
        <dbReference type="ARBA" id="ARBA00048258"/>
    </source>
</evidence>
<dbReference type="FunFam" id="3.40.50.620:FF:000013">
    <property type="entry name" value="Pantothenate synthetase"/>
    <property type="match status" value="1"/>
</dbReference>
<evidence type="ECO:0000256" key="6">
    <source>
        <dbReference type="ARBA" id="ARBA00022840"/>
    </source>
</evidence>
<dbReference type="Proteomes" id="UP001057291">
    <property type="component" value="Unassembled WGS sequence"/>
</dbReference>
<feature type="binding site" evidence="8">
    <location>
        <position position="61"/>
    </location>
    <ligand>
        <name>(R)-pantoate</name>
        <dbReference type="ChEBI" id="CHEBI:15980"/>
    </ligand>
</feature>
<evidence type="ECO:0000256" key="3">
    <source>
        <dbReference type="ARBA" id="ARBA00022598"/>
    </source>
</evidence>
<dbReference type="InterPro" id="IPR042176">
    <property type="entry name" value="Pantoate_ligase_C"/>
</dbReference>
<dbReference type="Pfam" id="PF02569">
    <property type="entry name" value="Pantoate_ligase"/>
    <property type="match status" value="1"/>
</dbReference>
<feature type="binding site" evidence="8">
    <location>
        <position position="176"/>
    </location>
    <ligand>
        <name>ATP</name>
        <dbReference type="ChEBI" id="CHEBI:30616"/>
    </ligand>
</feature>
<keyword evidence="10" id="KW-1185">Reference proteome</keyword>
<accession>A0AAV4LJV8</accession>
<comment type="subunit">
    <text evidence="8">Homodimer.</text>
</comment>
<keyword evidence="6 8" id="KW-0067">ATP-binding</keyword>
<organism evidence="9 10">
    <name type="scientific">Collibacillus ludicampi</name>
    <dbReference type="NCBI Taxonomy" id="2771369"/>
    <lineage>
        <taxon>Bacteria</taxon>
        <taxon>Bacillati</taxon>
        <taxon>Bacillota</taxon>
        <taxon>Bacilli</taxon>
        <taxon>Bacillales</taxon>
        <taxon>Alicyclobacillaceae</taxon>
        <taxon>Collibacillus</taxon>
    </lineage>
</organism>
<dbReference type="SUPFAM" id="SSF52374">
    <property type="entry name" value="Nucleotidylyl transferase"/>
    <property type="match status" value="1"/>
</dbReference>
<dbReference type="HAMAP" id="MF_00158">
    <property type="entry name" value="PanC"/>
    <property type="match status" value="1"/>
</dbReference>
<gene>
    <name evidence="8 9" type="primary">panC</name>
    <name evidence="9" type="ORF">DNHGIG_36980</name>
</gene>
<comment type="similarity">
    <text evidence="2 8">Belongs to the pantothenate synthetase family.</text>
</comment>
<dbReference type="InterPro" id="IPR014729">
    <property type="entry name" value="Rossmann-like_a/b/a_fold"/>
</dbReference>
<name>A0AAV4LJV8_9BACL</name>
<feature type="binding site" evidence="8">
    <location>
        <position position="61"/>
    </location>
    <ligand>
        <name>beta-alanine</name>
        <dbReference type="ChEBI" id="CHEBI:57966"/>
    </ligand>
</feature>
<comment type="miscellaneous">
    <text evidence="8">The reaction proceeds by a bi uni uni bi ping pong mechanism.</text>
</comment>
<feature type="binding site" evidence="8">
    <location>
        <position position="153"/>
    </location>
    <ligand>
        <name>(R)-pantoate</name>
        <dbReference type="ChEBI" id="CHEBI:15980"/>
    </ligand>
</feature>
<sequence length="281" mass="31987">MKIFHTIREVRDHIGEQKREGRTVGFVPTMGFLHKGHLSLVARAKQECDLVVMSIFVNPLQFGPNEDYERYPRDLDRDARLAREAGVDVLFAPPVEEMYPRPSYTYVEVEGLTQSLCGESRPGHFRGVATVVTKLFHIVQPQKAYFGQKDAQQVRVIEQMVEDLNMPVEIVACPIVREPDGLALSSRNVYLSPEERKQALSLYASIREVEKAFAEGERNAARLIQMSVDRIKAEPLAEIDYVRIVNRRTLTDVETIHEPALFALAVRFGKTRLIDNTLLQP</sequence>
<evidence type="ECO:0000256" key="8">
    <source>
        <dbReference type="HAMAP-Rule" id="MF_00158"/>
    </source>
</evidence>
<dbReference type="NCBIfam" id="TIGR00018">
    <property type="entry name" value="panC"/>
    <property type="match status" value="1"/>
</dbReference>
<evidence type="ECO:0000256" key="1">
    <source>
        <dbReference type="ARBA" id="ARBA00004990"/>
    </source>
</evidence>
<dbReference type="RefSeq" id="WP_282201054.1">
    <property type="nucleotide sequence ID" value="NZ_BOQE01000001.1"/>
</dbReference>
<dbReference type="PANTHER" id="PTHR21299:SF1">
    <property type="entry name" value="PANTOATE--BETA-ALANINE LIGASE"/>
    <property type="match status" value="1"/>
</dbReference>
<dbReference type="InterPro" id="IPR004821">
    <property type="entry name" value="Cyt_trans-like"/>
</dbReference>
<keyword evidence="3 8" id="KW-0436">Ligase</keyword>
<comment type="pathway">
    <text evidence="1 8">Cofactor biosynthesis; (R)-pantothenate biosynthesis; (R)-pantothenate from (R)-pantoate and beta-alanine: step 1/1.</text>
</comment>
<evidence type="ECO:0000256" key="2">
    <source>
        <dbReference type="ARBA" id="ARBA00009256"/>
    </source>
</evidence>
<dbReference type="Gene3D" id="3.30.1300.10">
    <property type="entry name" value="Pantoate-beta-alanine ligase, C-terminal domain"/>
    <property type="match status" value="1"/>
</dbReference>
<feature type="binding site" evidence="8">
    <location>
        <begin position="30"/>
        <end position="37"/>
    </location>
    <ligand>
        <name>ATP</name>
        <dbReference type="ChEBI" id="CHEBI:30616"/>
    </ligand>
</feature>
<evidence type="ECO:0000256" key="5">
    <source>
        <dbReference type="ARBA" id="ARBA00022741"/>
    </source>
</evidence>
<dbReference type="EC" id="6.3.2.1" evidence="8"/>
<dbReference type="NCBIfam" id="TIGR00125">
    <property type="entry name" value="cyt_tran_rel"/>
    <property type="match status" value="1"/>
</dbReference>
<keyword evidence="8" id="KW-0963">Cytoplasm</keyword>
<dbReference type="Gene3D" id="3.40.50.620">
    <property type="entry name" value="HUPs"/>
    <property type="match status" value="1"/>
</dbReference>
<dbReference type="GO" id="GO:0004592">
    <property type="term" value="F:pantoate-beta-alanine ligase activity"/>
    <property type="evidence" value="ECO:0007669"/>
    <property type="project" value="UniProtKB-UniRule"/>
</dbReference>
<keyword evidence="5 8" id="KW-0547">Nucleotide-binding</keyword>
<feature type="active site" description="Proton donor" evidence="8">
    <location>
        <position position="37"/>
    </location>
</feature>
<comment type="subcellular location">
    <subcellularLocation>
        <location evidence="8">Cytoplasm</location>
    </subcellularLocation>
</comment>
<feature type="binding site" evidence="8">
    <location>
        <begin position="184"/>
        <end position="187"/>
    </location>
    <ligand>
        <name>ATP</name>
        <dbReference type="ChEBI" id="CHEBI:30616"/>
    </ligand>
</feature>
<keyword evidence="4 8" id="KW-0566">Pantothenate biosynthesis</keyword>
<comment type="function">
    <text evidence="8">Catalyzes the condensation of pantoate with beta-alanine in an ATP-dependent reaction via a pantoyl-adenylate intermediate.</text>
</comment>
<dbReference type="GO" id="GO:0015940">
    <property type="term" value="P:pantothenate biosynthetic process"/>
    <property type="evidence" value="ECO:0007669"/>
    <property type="project" value="UniProtKB-UniRule"/>
</dbReference>
<feature type="binding site" evidence="8">
    <location>
        <begin position="147"/>
        <end position="150"/>
    </location>
    <ligand>
        <name>ATP</name>
        <dbReference type="ChEBI" id="CHEBI:30616"/>
    </ligand>
</feature>
<dbReference type="GO" id="GO:0005524">
    <property type="term" value="F:ATP binding"/>
    <property type="evidence" value="ECO:0007669"/>
    <property type="project" value="UniProtKB-KW"/>
</dbReference>
<proteinExistence type="inferred from homology"/>
<evidence type="ECO:0000313" key="9">
    <source>
        <dbReference type="EMBL" id="GIM48149.1"/>
    </source>
</evidence>
<dbReference type="PANTHER" id="PTHR21299">
    <property type="entry name" value="CYTIDYLATE KINASE/PANTOATE-BETA-ALANINE LIGASE"/>
    <property type="match status" value="1"/>
</dbReference>
<comment type="caution">
    <text evidence="9">The sequence shown here is derived from an EMBL/GenBank/DDBJ whole genome shotgun (WGS) entry which is preliminary data.</text>
</comment>
<comment type="catalytic activity">
    <reaction evidence="7 8">
        <text>(R)-pantoate + beta-alanine + ATP = (R)-pantothenate + AMP + diphosphate + H(+)</text>
        <dbReference type="Rhea" id="RHEA:10912"/>
        <dbReference type="ChEBI" id="CHEBI:15378"/>
        <dbReference type="ChEBI" id="CHEBI:15980"/>
        <dbReference type="ChEBI" id="CHEBI:29032"/>
        <dbReference type="ChEBI" id="CHEBI:30616"/>
        <dbReference type="ChEBI" id="CHEBI:33019"/>
        <dbReference type="ChEBI" id="CHEBI:57966"/>
        <dbReference type="ChEBI" id="CHEBI:456215"/>
        <dbReference type="EC" id="6.3.2.1"/>
    </reaction>
</comment>
<reference evidence="9" key="1">
    <citation type="journal article" date="2023" name="Int. J. Syst. Evol. Microbiol.">
        <title>Collibacillus ludicampi gen. nov., sp. nov., a new soil bacterium of the family Alicyclobacillaceae.</title>
        <authorList>
            <person name="Jojima T."/>
            <person name="Ioku Y."/>
            <person name="Fukuta Y."/>
            <person name="Shirasaka N."/>
            <person name="Matsumura Y."/>
            <person name="Mori M."/>
        </authorList>
    </citation>
    <scope>NUCLEOTIDE SEQUENCE</scope>
    <source>
        <strain evidence="9">TP075</strain>
    </source>
</reference>
<evidence type="ECO:0000313" key="10">
    <source>
        <dbReference type="Proteomes" id="UP001057291"/>
    </source>
</evidence>
<dbReference type="InterPro" id="IPR003721">
    <property type="entry name" value="Pantoate_ligase"/>
</dbReference>
<dbReference type="FunFam" id="3.30.1300.10:FF:000001">
    <property type="entry name" value="Pantothenate synthetase"/>
    <property type="match status" value="1"/>
</dbReference>